<proteinExistence type="predicted"/>
<gene>
    <name evidence="2" type="ORF">MOC45_06095</name>
</gene>
<dbReference type="EMBL" id="JALANJ010000007">
    <property type="protein sequence ID" value="MCY8120175.1"/>
    <property type="molecule type" value="Genomic_DNA"/>
</dbReference>
<name>A0A9Q4DLU4_BACSC</name>
<comment type="caution">
    <text evidence="2">The sequence shown here is derived from an EMBL/GenBank/DDBJ whole genome shotgun (WGS) entry which is preliminary data.</text>
</comment>
<feature type="chain" id="PRO_5040204408" evidence="1">
    <location>
        <begin position="31"/>
        <end position="368"/>
    </location>
</feature>
<evidence type="ECO:0000313" key="2">
    <source>
        <dbReference type="EMBL" id="MCY8120175.1"/>
    </source>
</evidence>
<feature type="signal peptide" evidence="1">
    <location>
        <begin position="1"/>
        <end position="30"/>
    </location>
</feature>
<accession>A0A9Q4DLU4</accession>
<evidence type="ECO:0000256" key="1">
    <source>
        <dbReference type="SAM" id="SignalP"/>
    </source>
</evidence>
<reference evidence="2" key="1">
    <citation type="submission" date="2022-02" db="EMBL/GenBank/DDBJ databases">
        <title>Crop Bioprotection Bacillus Genome Sequencing.</title>
        <authorList>
            <person name="Dunlap C."/>
        </authorList>
    </citation>
    <scope>NUCLEOTIDE SEQUENCE</scope>
    <source>
        <strain evidence="2">M18B4</strain>
    </source>
</reference>
<dbReference type="AlphaFoldDB" id="A0A9Q4DLU4"/>
<sequence length="368" mass="40937">MKNKKIFSLPLLCAVLIVAFSFCLNSNAAAAQNVPKEKAITKQQETLKNHKEMEDVSLKQADAGSLKTDQNAEAIKVRKPANENVFKTTSMYNSEDQVFDTSSVLNENNPDDMYFFSTSSDRTLITRILSANSQYYLKLYVVNWDTGEAQPTNIAMDAGNLVLLKELPAGDYMIRVYSEGTLGDSYNIQLNAKNPSNYTSVKSITSNLQAFVAEYADGSVYANGTLLYNTSTKTSSLSWEREYYFSYGGGYNQRTHSISDVKVKNVSDPVTYRSSYASSNAAVMVYLDTGTLFMHHVSAYQSGVGYDDSFLDTLGKKTPRRLDADDQNYGDHILIVDVKTGKAIDFFSVLNYYYASGVESLPVISYIQ</sequence>
<evidence type="ECO:0000313" key="3">
    <source>
        <dbReference type="Proteomes" id="UP001070352"/>
    </source>
</evidence>
<organism evidence="2 3">
    <name type="scientific">Bacillus spizizenii</name>
    <name type="common">Bacillus subtilis subsp. spizizenii</name>
    <dbReference type="NCBI Taxonomy" id="96241"/>
    <lineage>
        <taxon>Bacteria</taxon>
        <taxon>Bacillati</taxon>
        <taxon>Bacillota</taxon>
        <taxon>Bacilli</taxon>
        <taxon>Bacillales</taxon>
        <taxon>Bacillaceae</taxon>
        <taxon>Bacillus</taxon>
    </lineage>
</organism>
<protein>
    <submittedName>
        <fullName evidence="2">Uncharacterized protein</fullName>
    </submittedName>
</protein>
<dbReference type="Proteomes" id="UP001070352">
    <property type="component" value="Unassembled WGS sequence"/>
</dbReference>
<keyword evidence="1" id="KW-0732">Signal</keyword>
<dbReference type="RefSeq" id="WP_044429887.1">
    <property type="nucleotide sequence ID" value="NZ_JARSKC010000001.1"/>
</dbReference>